<protein>
    <recommendedName>
        <fullName evidence="3">F-box domain-containing protein</fullName>
    </recommendedName>
</protein>
<dbReference type="Proteomes" id="UP001140074">
    <property type="component" value="Unassembled WGS sequence"/>
</dbReference>
<organism evidence="1 2">
    <name type="scientific">Coemansia aciculifera</name>
    <dbReference type="NCBI Taxonomy" id="417176"/>
    <lineage>
        <taxon>Eukaryota</taxon>
        <taxon>Fungi</taxon>
        <taxon>Fungi incertae sedis</taxon>
        <taxon>Zoopagomycota</taxon>
        <taxon>Kickxellomycotina</taxon>
        <taxon>Kickxellomycetes</taxon>
        <taxon>Kickxellales</taxon>
        <taxon>Kickxellaceae</taxon>
        <taxon>Coemansia</taxon>
    </lineage>
</organism>
<evidence type="ECO:0000313" key="1">
    <source>
        <dbReference type="EMBL" id="KAJ2863142.1"/>
    </source>
</evidence>
<evidence type="ECO:0008006" key="3">
    <source>
        <dbReference type="Google" id="ProtNLM"/>
    </source>
</evidence>
<gene>
    <name evidence="1" type="ORF">GGH94_003806</name>
</gene>
<dbReference type="AlphaFoldDB" id="A0A9W8ILK2"/>
<proteinExistence type="predicted"/>
<evidence type="ECO:0000313" key="2">
    <source>
        <dbReference type="Proteomes" id="UP001140074"/>
    </source>
</evidence>
<name>A0A9W8ILK2_9FUNG</name>
<comment type="caution">
    <text evidence="1">The sequence shown here is derived from an EMBL/GenBank/DDBJ whole genome shotgun (WGS) entry which is preliminary data.</text>
</comment>
<dbReference type="EMBL" id="JANBUY010000135">
    <property type="protein sequence ID" value="KAJ2863142.1"/>
    <property type="molecule type" value="Genomic_DNA"/>
</dbReference>
<keyword evidence="2" id="KW-1185">Reference proteome</keyword>
<accession>A0A9W8ILK2</accession>
<sequence>MAHINDLPDKVLELILYYAVATLEKTLSEWKAKLPLVAVCRAWTKLAQGFVFYQVYVELTTPPHSRLYPASTLPLNPKLHFPHEYMLARSPRPFLTSNAELLISRGCILAARRLTIELADRITPECLHSIALEILQLDRVDWQHINALTITGPSTVHEYYLHIAETEEASDADIARTMQYFGQNMRNVVELKLAYSNSRSRGKYICASFATVYGGQLQGHRAPKYIPFRFTSFSRNIKVLELNLDSAAARILPSICGETLRVLRLYNVPRNFAWHHFRYDVFVRPIVFPRLEILDIDYQYEDKNQALTEDGIQDKIASGAHNCDQLCFPALKQLSLRNCTPDCDLLYADLPLPMLENVRLSGPINSIRHCSRLKLTWVRDLHVAVDPCNLGDATDIYGITNRLFTDIIIGRTASFHIFVDWFTLDPEVMRWANLTILEVDKADYATACKTVGRLPNICELTIRNLATSSYIEDSSMFISKDPILAWGEKLAILSIYFFEGDCPLAVCVGSIQDIILHAGALKKLDVPESSHLLIDRFIGTYADRYPHLADILLLDIEMDLSFE</sequence>
<reference evidence="1" key="1">
    <citation type="submission" date="2022-07" db="EMBL/GenBank/DDBJ databases">
        <title>Phylogenomic reconstructions and comparative analyses of Kickxellomycotina fungi.</title>
        <authorList>
            <person name="Reynolds N.K."/>
            <person name="Stajich J.E."/>
            <person name="Barry K."/>
            <person name="Grigoriev I.V."/>
            <person name="Crous P."/>
            <person name="Smith M.E."/>
        </authorList>
    </citation>
    <scope>NUCLEOTIDE SEQUENCE</scope>
    <source>
        <strain evidence="1">RSA 476</strain>
    </source>
</reference>